<reference evidence="2 3" key="1">
    <citation type="journal article" date="2023" name="Plants (Basel)">
        <title>Bridging the Gap: Combining Genomics and Transcriptomics Approaches to Understand Stylosanthes scabra, an Orphan Legume from the Brazilian Caatinga.</title>
        <authorList>
            <person name="Ferreira-Neto J.R.C."/>
            <person name="da Silva M.D."/>
            <person name="Binneck E."/>
            <person name="de Melo N.F."/>
            <person name="da Silva R.H."/>
            <person name="de Melo A.L.T.M."/>
            <person name="Pandolfi V."/>
            <person name="Bustamante F.O."/>
            <person name="Brasileiro-Vidal A.C."/>
            <person name="Benko-Iseppon A.M."/>
        </authorList>
    </citation>
    <scope>NUCLEOTIDE SEQUENCE [LARGE SCALE GENOMIC DNA]</scope>
    <source>
        <tissue evidence="2">Leaves</tissue>
    </source>
</reference>
<feature type="compositionally biased region" description="Basic residues" evidence="1">
    <location>
        <begin position="184"/>
        <end position="197"/>
    </location>
</feature>
<feature type="compositionally biased region" description="Polar residues" evidence="1">
    <location>
        <begin position="120"/>
        <end position="129"/>
    </location>
</feature>
<evidence type="ECO:0000313" key="2">
    <source>
        <dbReference type="EMBL" id="MED6225207.1"/>
    </source>
</evidence>
<comment type="caution">
    <text evidence="2">The sequence shown here is derived from an EMBL/GenBank/DDBJ whole genome shotgun (WGS) entry which is preliminary data.</text>
</comment>
<keyword evidence="3" id="KW-1185">Reference proteome</keyword>
<dbReference type="EMBL" id="JASCZI010273688">
    <property type="protein sequence ID" value="MED6225207.1"/>
    <property type="molecule type" value="Genomic_DNA"/>
</dbReference>
<feature type="compositionally biased region" description="Basic and acidic residues" evidence="1">
    <location>
        <begin position="160"/>
        <end position="183"/>
    </location>
</feature>
<feature type="region of interest" description="Disordered" evidence="1">
    <location>
        <begin position="112"/>
        <end position="223"/>
    </location>
</feature>
<name>A0ABU6ZT73_9FABA</name>
<protein>
    <submittedName>
        <fullName evidence="2">Uncharacterized protein</fullName>
    </submittedName>
</protein>
<accession>A0ABU6ZT73</accession>
<organism evidence="2 3">
    <name type="scientific">Stylosanthes scabra</name>
    <dbReference type="NCBI Taxonomy" id="79078"/>
    <lineage>
        <taxon>Eukaryota</taxon>
        <taxon>Viridiplantae</taxon>
        <taxon>Streptophyta</taxon>
        <taxon>Embryophyta</taxon>
        <taxon>Tracheophyta</taxon>
        <taxon>Spermatophyta</taxon>
        <taxon>Magnoliopsida</taxon>
        <taxon>eudicotyledons</taxon>
        <taxon>Gunneridae</taxon>
        <taxon>Pentapetalae</taxon>
        <taxon>rosids</taxon>
        <taxon>fabids</taxon>
        <taxon>Fabales</taxon>
        <taxon>Fabaceae</taxon>
        <taxon>Papilionoideae</taxon>
        <taxon>50 kb inversion clade</taxon>
        <taxon>dalbergioids sensu lato</taxon>
        <taxon>Dalbergieae</taxon>
        <taxon>Pterocarpus clade</taxon>
        <taxon>Stylosanthes</taxon>
    </lineage>
</organism>
<dbReference type="Proteomes" id="UP001341840">
    <property type="component" value="Unassembled WGS sequence"/>
</dbReference>
<gene>
    <name evidence="2" type="ORF">PIB30_091478</name>
</gene>
<evidence type="ECO:0000256" key="1">
    <source>
        <dbReference type="SAM" id="MobiDB-lite"/>
    </source>
</evidence>
<feature type="compositionally biased region" description="Basic residues" evidence="1">
    <location>
        <begin position="269"/>
        <end position="279"/>
    </location>
</feature>
<feature type="compositionally biased region" description="Basic and acidic residues" evidence="1">
    <location>
        <begin position="130"/>
        <end position="151"/>
    </location>
</feature>
<evidence type="ECO:0000313" key="3">
    <source>
        <dbReference type="Proteomes" id="UP001341840"/>
    </source>
</evidence>
<proteinExistence type="predicted"/>
<feature type="region of interest" description="Disordered" evidence="1">
    <location>
        <begin position="237"/>
        <end position="279"/>
    </location>
</feature>
<sequence length="279" mass="32117">MVDERKGGHFNAFRVMVDANFSHMVQSYLTIVIDGEEYEVMVKEIRMLCNYPEEVKEHEEATVLKEDNGKSGDLKMSGIRIEEEVVESKNKSNCELQEMHGQEGDDYRLQVENEEESSRVQETQTCQLKNNDKMEAGRGEPQRAGSPKEIHSQSPTKTITLEDDRRKGDNKGKAKQKKAETKKKAEKRKKTKRKKKGKIEVDKGVSNMMETISDSEDEEVAEGKQNYRIWKLGARVGISSTNEEKARKYLRDTDGEEHIEKEDTTGRRTQSRSRRGARR</sequence>
<feature type="compositionally biased region" description="Basic and acidic residues" evidence="1">
    <location>
        <begin position="242"/>
        <end position="266"/>
    </location>
</feature>